<dbReference type="InterPro" id="IPR049629">
    <property type="entry name" value="DPY30_SDC1_DD"/>
</dbReference>
<dbReference type="Gene3D" id="1.20.890.10">
    <property type="entry name" value="cAMP-dependent protein kinase regulatory subunit, dimerization-anchoring domain"/>
    <property type="match status" value="1"/>
</dbReference>
<dbReference type="STRING" id="356882.A0A423WAP0"/>
<comment type="caution">
    <text evidence="5">The sequence shown here is derived from an EMBL/GenBank/DDBJ whole genome shotgun (WGS) entry which is preliminary data.</text>
</comment>
<gene>
    <name evidence="5" type="ORF">VMCG_07292</name>
</gene>
<sequence>MATPSPKETTEGKKPHVYVNAYNPGLVTIEIDPNRLAQLNLNNPGTPTPTAATTMVGRSFVSDAATAGNSRAASADRTGDRVAMPTMAATHGAPTRQYLNSKVTYHVVEAMKIVAQERPADPLRVLGEFLLQRSKEVEGTTNGTDGEAAGDEATEADKNGDEQ</sequence>
<evidence type="ECO:0000256" key="4">
    <source>
        <dbReference type="SAM" id="MobiDB-lite"/>
    </source>
</evidence>
<dbReference type="CDD" id="cd22965">
    <property type="entry name" value="DD_DPY30_SDC1"/>
    <property type="match status" value="1"/>
</dbReference>
<dbReference type="Pfam" id="PF05186">
    <property type="entry name" value="Dpy-30"/>
    <property type="match status" value="1"/>
</dbReference>
<protein>
    <submittedName>
        <fullName evidence="5">Uncharacterized protein</fullName>
    </submittedName>
</protein>
<accession>A0A423WAP0</accession>
<evidence type="ECO:0000256" key="3">
    <source>
        <dbReference type="ARBA" id="ARBA00023242"/>
    </source>
</evidence>
<keyword evidence="6" id="KW-1185">Reference proteome</keyword>
<dbReference type="AlphaFoldDB" id="A0A423WAP0"/>
<organism evidence="5 6">
    <name type="scientific">Cytospora schulzeri</name>
    <dbReference type="NCBI Taxonomy" id="448051"/>
    <lineage>
        <taxon>Eukaryota</taxon>
        <taxon>Fungi</taxon>
        <taxon>Dikarya</taxon>
        <taxon>Ascomycota</taxon>
        <taxon>Pezizomycotina</taxon>
        <taxon>Sordariomycetes</taxon>
        <taxon>Sordariomycetidae</taxon>
        <taxon>Diaporthales</taxon>
        <taxon>Cytosporaceae</taxon>
        <taxon>Cytospora</taxon>
    </lineage>
</organism>
<evidence type="ECO:0000256" key="1">
    <source>
        <dbReference type="ARBA" id="ARBA00004123"/>
    </source>
</evidence>
<dbReference type="OrthoDB" id="417678at2759"/>
<feature type="region of interest" description="Disordered" evidence="4">
    <location>
        <begin position="132"/>
        <end position="163"/>
    </location>
</feature>
<dbReference type="InterPro" id="IPR007858">
    <property type="entry name" value="Dpy-30_motif"/>
</dbReference>
<evidence type="ECO:0000256" key="2">
    <source>
        <dbReference type="ARBA" id="ARBA00010849"/>
    </source>
</evidence>
<comment type="subcellular location">
    <subcellularLocation>
        <location evidence="1">Nucleus</location>
    </subcellularLocation>
</comment>
<dbReference type="Proteomes" id="UP000283895">
    <property type="component" value="Unassembled WGS sequence"/>
</dbReference>
<evidence type="ECO:0000313" key="5">
    <source>
        <dbReference type="EMBL" id="ROW00410.1"/>
    </source>
</evidence>
<comment type="similarity">
    <text evidence="2">Belongs to the dpy-30 family.</text>
</comment>
<proteinExistence type="inferred from homology"/>
<dbReference type="GO" id="GO:0005634">
    <property type="term" value="C:nucleus"/>
    <property type="evidence" value="ECO:0007669"/>
    <property type="project" value="UniProtKB-SubCell"/>
</dbReference>
<evidence type="ECO:0000313" key="6">
    <source>
        <dbReference type="Proteomes" id="UP000283895"/>
    </source>
</evidence>
<keyword evidence="3" id="KW-0539">Nucleus</keyword>
<dbReference type="EMBL" id="LKEA01000021">
    <property type="protein sequence ID" value="ROW00410.1"/>
    <property type="molecule type" value="Genomic_DNA"/>
</dbReference>
<name>A0A423WAP0_9PEZI</name>
<reference evidence="5 6" key="1">
    <citation type="submission" date="2015-09" db="EMBL/GenBank/DDBJ databases">
        <title>Host preference determinants of Valsa canker pathogens revealed by comparative genomics.</title>
        <authorList>
            <person name="Yin Z."/>
            <person name="Huang L."/>
        </authorList>
    </citation>
    <scope>NUCLEOTIDE SEQUENCE [LARGE SCALE GENOMIC DNA]</scope>
    <source>
        <strain evidence="5 6">03-1</strain>
    </source>
</reference>